<evidence type="ECO:0000259" key="6">
    <source>
        <dbReference type="Pfam" id="PF00656"/>
    </source>
</evidence>
<dbReference type="Proteomes" id="UP000566819">
    <property type="component" value="Unassembled WGS sequence"/>
</dbReference>
<evidence type="ECO:0000256" key="1">
    <source>
        <dbReference type="ARBA" id="ARBA00009005"/>
    </source>
</evidence>
<keyword evidence="4" id="KW-0865">Zymogen</keyword>
<dbReference type="EMBL" id="JAAMPI010002056">
    <property type="protein sequence ID" value="KAF4619053.1"/>
    <property type="molecule type" value="Genomic_DNA"/>
</dbReference>
<comment type="similarity">
    <text evidence="1">Belongs to the peptidase C14B family.</text>
</comment>
<keyword evidence="8" id="KW-1185">Reference proteome</keyword>
<feature type="compositionally biased region" description="Polar residues" evidence="5">
    <location>
        <begin position="446"/>
        <end position="463"/>
    </location>
</feature>
<name>A0A8H4QYC0_9HELO</name>
<feature type="compositionally biased region" description="Polar residues" evidence="5">
    <location>
        <begin position="429"/>
        <end position="439"/>
    </location>
</feature>
<accession>A0A8H4QYC0</accession>
<evidence type="ECO:0000256" key="2">
    <source>
        <dbReference type="ARBA" id="ARBA00022703"/>
    </source>
</evidence>
<dbReference type="Pfam" id="PF00656">
    <property type="entry name" value="Peptidase_C14"/>
    <property type="match status" value="1"/>
</dbReference>
<dbReference type="InterPro" id="IPR050452">
    <property type="entry name" value="Metacaspase"/>
</dbReference>
<feature type="region of interest" description="Disordered" evidence="5">
    <location>
        <begin position="1"/>
        <end position="112"/>
    </location>
</feature>
<proteinExistence type="inferred from homology"/>
<dbReference type="AlphaFoldDB" id="A0A8H4QYC0"/>
<dbReference type="InterPro" id="IPR011600">
    <property type="entry name" value="Pept_C14_caspase"/>
</dbReference>
<keyword evidence="3" id="KW-0645">Protease</keyword>
<feature type="domain" description="Peptidase C14 caspase" evidence="6">
    <location>
        <begin position="135"/>
        <end position="419"/>
    </location>
</feature>
<protein>
    <recommendedName>
        <fullName evidence="6">Peptidase C14 caspase domain-containing protein</fullName>
    </recommendedName>
</protein>
<feature type="compositionally biased region" description="Basic and acidic residues" evidence="5">
    <location>
        <begin position="481"/>
        <end position="498"/>
    </location>
</feature>
<dbReference type="PANTHER" id="PTHR48104">
    <property type="entry name" value="METACASPASE-4"/>
    <property type="match status" value="1"/>
</dbReference>
<dbReference type="OrthoDB" id="3223806at2759"/>
<dbReference type="InterPro" id="IPR029030">
    <property type="entry name" value="Caspase-like_dom_sf"/>
</dbReference>
<gene>
    <name evidence="7" type="ORF">G7Y89_g14794</name>
</gene>
<evidence type="ECO:0000256" key="5">
    <source>
        <dbReference type="SAM" id="MobiDB-lite"/>
    </source>
</evidence>
<feature type="region of interest" description="Disordered" evidence="5">
    <location>
        <begin position="428"/>
        <end position="463"/>
    </location>
</feature>
<keyword evidence="3" id="KW-0378">Hydrolase</keyword>
<dbReference type="SUPFAM" id="SSF52129">
    <property type="entry name" value="Caspase-like"/>
    <property type="match status" value="1"/>
</dbReference>
<evidence type="ECO:0000256" key="4">
    <source>
        <dbReference type="ARBA" id="ARBA00023145"/>
    </source>
</evidence>
<evidence type="ECO:0000256" key="3">
    <source>
        <dbReference type="ARBA" id="ARBA00022807"/>
    </source>
</evidence>
<feature type="region of interest" description="Disordered" evidence="5">
    <location>
        <begin position="481"/>
        <end position="505"/>
    </location>
</feature>
<dbReference type="GO" id="GO:0004197">
    <property type="term" value="F:cysteine-type endopeptidase activity"/>
    <property type="evidence" value="ECO:0007669"/>
    <property type="project" value="InterPro"/>
</dbReference>
<keyword evidence="3" id="KW-0788">Thiol protease</keyword>
<dbReference type="GO" id="GO:0006915">
    <property type="term" value="P:apoptotic process"/>
    <property type="evidence" value="ECO:0007669"/>
    <property type="project" value="UniProtKB-KW"/>
</dbReference>
<feature type="compositionally biased region" description="Low complexity" evidence="5">
    <location>
        <begin position="35"/>
        <end position="48"/>
    </location>
</feature>
<reference evidence="7 8" key="1">
    <citation type="submission" date="2020-03" db="EMBL/GenBank/DDBJ databases">
        <title>Draft Genome Sequence of Cudoniella acicularis.</title>
        <authorList>
            <person name="Buettner E."/>
            <person name="Kellner H."/>
        </authorList>
    </citation>
    <scope>NUCLEOTIDE SEQUENCE [LARGE SCALE GENOMIC DNA]</scope>
    <source>
        <strain evidence="7 8">DSM 108380</strain>
    </source>
</reference>
<dbReference type="GO" id="GO:0006508">
    <property type="term" value="P:proteolysis"/>
    <property type="evidence" value="ECO:0007669"/>
    <property type="project" value="InterPro"/>
</dbReference>
<dbReference type="Gene3D" id="3.40.50.12660">
    <property type="match status" value="1"/>
</dbReference>
<feature type="compositionally biased region" description="Low complexity" evidence="5">
    <location>
        <begin position="75"/>
        <end position="106"/>
    </location>
</feature>
<evidence type="ECO:0000313" key="7">
    <source>
        <dbReference type="EMBL" id="KAF4619053.1"/>
    </source>
</evidence>
<organism evidence="7 8">
    <name type="scientific">Cudoniella acicularis</name>
    <dbReference type="NCBI Taxonomy" id="354080"/>
    <lineage>
        <taxon>Eukaryota</taxon>
        <taxon>Fungi</taxon>
        <taxon>Dikarya</taxon>
        <taxon>Ascomycota</taxon>
        <taxon>Pezizomycotina</taxon>
        <taxon>Leotiomycetes</taxon>
        <taxon>Helotiales</taxon>
        <taxon>Tricladiaceae</taxon>
        <taxon>Cudoniella</taxon>
    </lineage>
</organism>
<keyword evidence="2" id="KW-0053">Apoptosis</keyword>
<dbReference type="PANTHER" id="PTHR48104:SF30">
    <property type="entry name" value="METACASPASE-1"/>
    <property type="match status" value="1"/>
</dbReference>
<comment type="caution">
    <text evidence="7">The sequence shown here is derived from an EMBL/GenBank/DDBJ whole genome shotgun (WGS) entry which is preliminary data.</text>
</comment>
<dbReference type="GO" id="GO:0005737">
    <property type="term" value="C:cytoplasm"/>
    <property type="evidence" value="ECO:0007669"/>
    <property type="project" value="TreeGrafter"/>
</dbReference>
<sequence length="910" mass="97800">MSGYPGQGYNGHESHQPPPQNYGGYPPQSYPPQPNYVGQQYPPQNQYSTPPPPGYGGQQYGGPPPPQGGYDRHQYGGQQQGYPQGQYGGPPQNQQYGGYQNQHGGQAPPPPQGMVSFGHGAPSNYGFQYSNCTGRRKALLIGINYFGQNGELRGCINDVNNVSKYLMDDFGYKKDDMVILTDDQQSAQSKPTKDNMLRAMQWLVQGVQPNDSLFFHYSGHGGQTKDTDGDEEDGFDEVIYPVDFKQAGHIVDDQIHSIMVKPLPAGARLTAIFDSCHSGSCLDLPYIYSTQGLLKEPNLAKEAGQGLLSVLLSAGQGDYGSAASHVMGFFKKATTGNTAYEKSKATKTSPADVIMWSGSKDDQTSADATIAAQATGAMSWAFITAMKKNPKQSYVQLLNGIREVLATKYTQKPQLSCSHPLGINIPESDATSSVTTQSEVHPDNLTYRQSSTPRSSGTATPNTLVEDDYDLLFDSNAEIDHEFEKRNKSPREEERGFFAERNQSENVPQDEAMCSLLPSRSAVWLHTSTKTRLSALAAAVLIHDGVFTEKDLEVYHGQDDPEDRGPSDPISGIIAATHSTVGGVVMGVADYPIEITKMVKAEKEVAPGLAKEFALDSGKGVSRIVGTGLRIYGDDTVRKQEKVTGVASGLGAAGKGFGFGLYDGITGLVTQPVKGAQEGGVGGFFKGFGKGIGGIVCKPAAGAIGLPAYAFKGVYEEIQKARGVSGNEQLRADQVAKGREEWEACTEDERDAILGMWYQAQRVALNMFLCEEVLLVLIEYSLLLSLLMIMTHEFCILTLMISKIDRIALNNRDNYIEAILPSNFKPAFLPNVTGGFGGKKVCLSGEVLAFAGFVVAEGVGDFFAFAAVYAVVEGEGPFVGGGGGFWVWVGVWEAEGHGEGEEEGGGGCGE</sequence>
<evidence type="ECO:0000313" key="8">
    <source>
        <dbReference type="Proteomes" id="UP000566819"/>
    </source>
</evidence>